<geneLocation type="plasmid" evidence="1 2">
    <name>pl1WSM5005</name>
</geneLocation>
<protein>
    <submittedName>
        <fullName evidence="1">Uncharacterized protein</fullName>
    </submittedName>
</protein>
<reference evidence="1" key="1">
    <citation type="submission" date="2016-09" db="EMBL/GenBank/DDBJ databases">
        <title>The Complete Genome of Burkholderia sprentiae wsm5005.</title>
        <authorList>
            <person name="De Meyer S."/>
            <person name="Wang P."/>
            <person name="Terpolilli J."/>
        </authorList>
    </citation>
    <scope>NUCLEOTIDE SEQUENCE</scope>
    <source>
        <strain evidence="1">WSM5005</strain>
        <plasmid evidence="1">pl1WSM5005</plasmid>
    </source>
</reference>
<name>A0ACA8AV68_9BURK</name>
<keyword evidence="2" id="KW-1185">Reference proteome</keyword>
<keyword evidence="1" id="KW-0614">Plasmid</keyword>
<accession>A0ACA8AV68</accession>
<evidence type="ECO:0000313" key="2">
    <source>
        <dbReference type="Proteomes" id="UP000179860"/>
    </source>
</evidence>
<proteinExistence type="predicted"/>
<dbReference type="EMBL" id="CP017563">
    <property type="protein sequence ID" value="APA89439.2"/>
    <property type="molecule type" value="Genomic_DNA"/>
</dbReference>
<sequence length="164" mass="19300">MPRAWRRFQRSGQLRQLLTIVVFKTDVDRLVSHQGLFGKRDVQHLWLQIVPTRKPFLHQAFTQGPDLRRELLHFFTTPPQTQYQRWFSGFLNALWRVRNVCTLQEGISMADHGDQSNNLEAAPADPQYDAHRAIAAEWLRRAIDGIKEMHENEDARKEVAQRLF</sequence>
<reference evidence="1" key="2">
    <citation type="submission" date="2021-06" db="EMBL/GenBank/DDBJ databases">
        <authorList>
            <person name="Rogers T.H."/>
            <person name="Ramsay J.P."/>
            <person name="Wang P."/>
            <person name="Terpolilli J."/>
        </authorList>
    </citation>
    <scope>NUCLEOTIDE SEQUENCE</scope>
    <source>
        <strain evidence="1">WSM5005</strain>
        <plasmid evidence="1">pl1WSM5005</plasmid>
    </source>
</reference>
<dbReference type="Proteomes" id="UP000179860">
    <property type="component" value="Plasmid pl1WSM5005"/>
</dbReference>
<organism evidence="1 2">
    <name type="scientific">Paraburkholderia sprentiae WSM5005</name>
    <dbReference type="NCBI Taxonomy" id="754502"/>
    <lineage>
        <taxon>Bacteria</taxon>
        <taxon>Pseudomonadati</taxon>
        <taxon>Pseudomonadota</taxon>
        <taxon>Betaproteobacteria</taxon>
        <taxon>Burkholderiales</taxon>
        <taxon>Burkholderiaceae</taxon>
        <taxon>Paraburkholderia</taxon>
    </lineage>
</organism>
<evidence type="ECO:0000313" key="1">
    <source>
        <dbReference type="EMBL" id="APA89439.2"/>
    </source>
</evidence>
<gene>
    <name evidence="1" type="ORF">BJG93_28455</name>
</gene>